<dbReference type="Proteomes" id="UP001218188">
    <property type="component" value="Unassembled WGS sequence"/>
</dbReference>
<accession>A0AAD6WV95</accession>
<keyword evidence="3" id="KW-1185">Reference proteome</keyword>
<feature type="region of interest" description="Disordered" evidence="1">
    <location>
        <begin position="154"/>
        <end position="195"/>
    </location>
</feature>
<comment type="caution">
    <text evidence="2">The sequence shown here is derived from an EMBL/GenBank/DDBJ whole genome shotgun (WGS) entry which is preliminary data.</text>
</comment>
<protein>
    <submittedName>
        <fullName evidence="2">Uncharacterized protein</fullName>
    </submittedName>
</protein>
<evidence type="ECO:0000313" key="2">
    <source>
        <dbReference type="EMBL" id="KAJ7026512.1"/>
    </source>
</evidence>
<reference evidence="2" key="1">
    <citation type="submission" date="2023-03" db="EMBL/GenBank/DDBJ databases">
        <title>Massive genome expansion in bonnet fungi (Mycena s.s.) driven by repeated elements and novel gene families across ecological guilds.</title>
        <authorList>
            <consortium name="Lawrence Berkeley National Laboratory"/>
            <person name="Harder C.B."/>
            <person name="Miyauchi S."/>
            <person name="Viragh M."/>
            <person name="Kuo A."/>
            <person name="Thoen E."/>
            <person name="Andreopoulos B."/>
            <person name="Lu D."/>
            <person name="Skrede I."/>
            <person name="Drula E."/>
            <person name="Henrissat B."/>
            <person name="Morin E."/>
            <person name="Kohler A."/>
            <person name="Barry K."/>
            <person name="LaButti K."/>
            <person name="Morin E."/>
            <person name="Salamov A."/>
            <person name="Lipzen A."/>
            <person name="Mereny Z."/>
            <person name="Hegedus B."/>
            <person name="Baldrian P."/>
            <person name="Stursova M."/>
            <person name="Weitz H."/>
            <person name="Taylor A."/>
            <person name="Grigoriev I.V."/>
            <person name="Nagy L.G."/>
            <person name="Martin F."/>
            <person name="Kauserud H."/>
        </authorList>
    </citation>
    <scope>NUCLEOTIDE SEQUENCE</scope>
    <source>
        <strain evidence="2">CBHHK200</strain>
    </source>
</reference>
<name>A0AAD6WV95_9AGAR</name>
<sequence>MPRNATIPRETVTTWQRDNFRRKSDNAGTRSSNISGTRIDCEVIRPLRVPLLPSGPPHNILAIVLVPPPYNGRLDFAGAGLMMVCCIGPRDKMRLKLQAGSERVAAGKRTSREIGGNLQVRMRLELQAGSERVAAGKRTSRENGKRATQLYHHPERSSPRVGLCPAHPTQSCVNGNEGTQGLRMRRKKEWERGGTLGGRGHITIVERGMNAYERNITDGKRGVKARRRSREL</sequence>
<dbReference type="EMBL" id="JARJCM010000137">
    <property type="protein sequence ID" value="KAJ7026512.1"/>
    <property type="molecule type" value="Genomic_DNA"/>
</dbReference>
<organism evidence="2 3">
    <name type="scientific">Mycena alexandri</name>
    <dbReference type="NCBI Taxonomy" id="1745969"/>
    <lineage>
        <taxon>Eukaryota</taxon>
        <taxon>Fungi</taxon>
        <taxon>Dikarya</taxon>
        <taxon>Basidiomycota</taxon>
        <taxon>Agaricomycotina</taxon>
        <taxon>Agaricomycetes</taxon>
        <taxon>Agaricomycetidae</taxon>
        <taxon>Agaricales</taxon>
        <taxon>Marasmiineae</taxon>
        <taxon>Mycenaceae</taxon>
        <taxon>Mycena</taxon>
    </lineage>
</organism>
<proteinExistence type="predicted"/>
<gene>
    <name evidence="2" type="ORF">C8F04DRAFT_1190458</name>
</gene>
<evidence type="ECO:0000313" key="3">
    <source>
        <dbReference type="Proteomes" id="UP001218188"/>
    </source>
</evidence>
<feature type="compositionally biased region" description="Polar residues" evidence="1">
    <location>
        <begin position="168"/>
        <end position="179"/>
    </location>
</feature>
<dbReference type="AlphaFoldDB" id="A0AAD6WV95"/>
<evidence type="ECO:0000256" key="1">
    <source>
        <dbReference type="SAM" id="MobiDB-lite"/>
    </source>
</evidence>